<keyword evidence="1" id="KW-0472">Membrane</keyword>
<dbReference type="RefSeq" id="WP_115405231.1">
    <property type="nucleotide sequence ID" value="NZ_UGYV01000001.1"/>
</dbReference>
<proteinExistence type="predicted"/>
<evidence type="ECO:0000313" key="3">
    <source>
        <dbReference type="Proteomes" id="UP000255061"/>
    </source>
</evidence>
<sequence length="243" mass="26791">MSNTTSNTDDAALQQEILIWYRQQALEVPAEQLDQDILQLAQVHLAEMHQGKIAPIETPTSTWRRHPWALSSAASLVLVVGLLMLNRSLMEDSFAPSPIAMSAPAPQTMARMADAQAIPSSNGPAEAIVEHQKQTQKQQAKAASAVIEPQQDAMSPAIDARSMEPRVSVSENHKTSLAESLQRLQTLIDAKDTAQAIVMEQQLVKDYPQLVAEDVNPVQLSQQQLALRLEFKKLQQQLHPLAK</sequence>
<evidence type="ECO:0000256" key="1">
    <source>
        <dbReference type="SAM" id="Phobius"/>
    </source>
</evidence>
<gene>
    <name evidence="2" type="ORF">NCTC10736_00180</name>
</gene>
<accession>A0A379ZF02</accession>
<dbReference type="EMBL" id="UGYV01000001">
    <property type="protein sequence ID" value="SUI59611.1"/>
    <property type="molecule type" value="Genomic_DNA"/>
</dbReference>
<protein>
    <submittedName>
        <fullName evidence="2">Uncharacterized protein</fullName>
    </submittedName>
</protein>
<feature type="transmembrane region" description="Helical" evidence="1">
    <location>
        <begin position="68"/>
        <end position="85"/>
    </location>
</feature>
<dbReference type="Proteomes" id="UP000255061">
    <property type="component" value="Unassembled WGS sequence"/>
</dbReference>
<reference evidence="2 3" key="1">
    <citation type="submission" date="2018-06" db="EMBL/GenBank/DDBJ databases">
        <authorList>
            <consortium name="Pathogen Informatics"/>
            <person name="Doyle S."/>
        </authorList>
    </citation>
    <scope>NUCLEOTIDE SEQUENCE [LARGE SCALE GENOMIC DNA]</scope>
    <source>
        <strain evidence="2 3">NCTC10736</strain>
    </source>
</reference>
<name>A0A379ZF02_9GAMM</name>
<keyword evidence="1" id="KW-1133">Transmembrane helix</keyword>
<evidence type="ECO:0000313" key="2">
    <source>
        <dbReference type="EMBL" id="SUI59611.1"/>
    </source>
</evidence>
<dbReference type="AlphaFoldDB" id="A0A379ZF02"/>
<organism evidence="2 3">
    <name type="scientific">Shewanella morhuae</name>
    <dbReference type="NCBI Taxonomy" id="365591"/>
    <lineage>
        <taxon>Bacteria</taxon>
        <taxon>Pseudomonadati</taxon>
        <taxon>Pseudomonadota</taxon>
        <taxon>Gammaproteobacteria</taxon>
        <taxon>Alteromonadales</taxon>
        <taxon>Shewanellaceae</taxon>
        <taxon>Shewanella</taxon>
    </lineage>
</organism>
<keyword evidence="1" id="KW-0812">Transmembrane</keyword>